<gene>
    <name evidence="1" type="ORF">AUC71_08180</name>
</gene>
<dbReference type="Proteomes" id="UP000095042">
    <property type="component" value="Unassembled WGS sequence"/>
</dbReference>
<dbReference type="EMBL" id="LPWD01000061">
    <property type="protein sequence ID" value="ODS03706.1"/>
    <property type="molecule type" value="Genomic_DNA"/>
</dbReference>
<dbReference type="Gene3D" id="3.40.50.10600">
    <property type="entry name" value="SpoIIaa-like domains"/>
    <property type="match status" value="1"/>
</dbReference>
<sequence>MRTKHPMLTYTEHDNAQAVEISLSGRVSTEEFDRVAQKLEAFIARHGRVRVLEEVKDFEGMDAAACGTTSSSASGI</sequence>
<reference evidence="1 2" key="1">
    <citation type="journal article" date="2016" name="Environ. Microbiol.">
        <title>New Methyloceanibacter diversity from North Sea sediments includes methanotroph containing solely the soluble methane monooxygenase.</title>
        <authorList>
            <person name="Vekeman B."/>
            <person name="Kerckhof F.M."/>
            <person name="Cremers G."/>
            <person name="de Vos P."/>
            <person name="Vandamme P."/>
            <person name="Boon N."/>
            <person name="Op den Camp H.J."/>
            <person name="Heylen K."/>
        </authorList>
    </citation>
    <scope>NUCLEOTIDE SEQUENCE [LARGE SCALE GENOMIC DNA]</scope>
    <source>
        <strain evidence="1 2">R-67177</strain>
    </source>
</reference>
<dbReference type="SUPFAM" id="SSF52091">
    <property type="entry name" value="SpoIIaa-like"/>
    <property type="match status" value="1"/>
</dbReference>
<protein>
    <recommendedName>
        <fullName evidence="3">STAS domain-containing protein</fullName>
    </recommendedName>
</protein>
<comment type="caution">
    <text evidence="1">The sequence shown here is derived from an EMBL/GenBank/DDBJ whole genome shotgun (WGS) entry which is preliminary data.</text>
</comment>
<evidence type="ECO:0000313" key="2">
    <source>
        <dbReference type="Proteomes" id="UP000095042"/>
    </source>
</evidence>
<organism evidence="1 2">
    <name type="scientific">Methyloceanibacter marginalis</name>
    <dbReference type="NCBI Taxonomy" id="1774971"/>
    <lineage>
        <taxon>Bacteria</taxon>
        <taxon>Pseudomonadati</taxon>
        <taxon>Pseudomonadota</taxon>
        <taxon>Alphaproteobacteria</taxon>
        <taxon>Hyphomicrobiales</taxon>
        <taxon>Hyphomicrobiaceae</taxon>
        <taxon>Methyloceanibacter</taxon>
    </lineage>
</organism>
<accession>A0A1E3WD46</accession>
<dbReference type="AlphaFoldDB" id="A0A1E3WD46"/>
<dbReference type="Pfam" id="PF11964">
    <property type="entry name" value="SpoIIAA-like"/>
    <property type="match status" value="1"/>
</dbReference>
<name>A0A1E3WD46_9HYPH</name>
<dbReference type="InterPro" id="IPR021866">
    <property type="entry name" value="SpoIIAA-like"/>
</dbReference>
<evidence type="ECO:0000313" key="1">
    <source>
        <dbReference type="EMBL" id="ODS03706.1"/>
    </source>
</evidence>
<keyword evidence="2" id="KW-1185">Reference proteome</keyword>
<dbReference type="InterPro" id="IPR038396">
    <property type="entry name" value="SpoIIAA-like_sf"/>
</dbReference>
<proteinExistence type="predicted"/>
<evidence type="ECO:0008006" key="3">
    <source>
        <dbReference type="Google" id="ProtNLM"/>
    </source>
</evidence>
<dbReference type="InterPro" id="IPR036513">
    <property type="entry name" value="STAS_dom_sf"/>
</dbReference>